<proteinExistence type="predicted"/>
<organism evidence="1 2">
    <name type="scientific">Eretmocerus hayati</name>
    <dbReference type="NCBI Taxonomy" id="131215"/>
    <lineage>
        <taxon>Eukaryota</taxon>
        <taxon>Metazoa</taxon>
        <taxon>Ecdysozoa</taxon>
        <taxon>Arthropoda</taxon>
        <taxon>Hexapoda</taxon>
        <taxon>Insecta</taxon>
        <taxon>Pterygota</taxon>
        <taxon>Neoptera</taxon>
        <taxon>Endopterygota</taxon>
        <taxon>Hymenoptera</taxon>
        <taxon>Apocrita</taxon>
        <taxon>Proctotrupomorpha</taxon>
        <taxon>Chalcidoidea</taxon>
        <taxon>Aphelinidae</taxon>
        <taxon>Aphelininae</taxon>
        <taxon>Eretmocerus</taxon>
    </lineage>
</organism>
<keyword evidence="2" id="KW-1185">Reference proteome</keyword>
<evidence type="ECO:0000313" key="1">
    <source>
        <dbReference type="EMBL" id="KAJ8684662.1"/>
    </source>
</evidence>
<reference evidence="1" key="1">
    <citation type="submission" date="2023-04" db="EMBL/GenBank/DDBJ databases">
        <title>A chromosome-level genome assembly of the parasitoid wasp Eretmocerus hayati.</title>
        <authorList>
            <person name="Zhong Y."/>
            <person name="Liu S."/>
            <person name="Liu Y."/>
        </authorList>
    </citation>
    <scope>NUCLEOTIDE SEQUENCE</scope>
    <source>
        <strain evidence="1">ZJU_SS_LIU_2023</strain>
    </source>
</reference>
<sequence length="166" mass="18536">MTESEFAVKYQITFPLPTIEHFKSFDLGIGQLIKVGENFVHNGMYEDFKKHFISTTNRNNSVKVSIGKLFKAMCSGEVMWNITAEKQNACTHVFAGETCIGDGEIICQSIGKMVNNGHEWDEGREKHKPTGKRMEEQSHAEINDSVVSATKRPSTADSKEGPVLPK</sequence>
<name>A0ACC2PMJ3_9HYME</name>
<dbReference type="EMBL" id="CM056741">
    <property type="protein sequence ID" value="KAJ8684662.1"/>
    <property type="molecule type" value="Genomic_DNA"/>
</dbReference>
<protein>
    <submittedName>
        <fullName evidence="1">Uncharacterized protein</fullName>
    </submittedName>
</protein>
<comment type="caution">
    <text evidence="1">The sequence shown here is derived from an EMBL/GenBank/DDBJ whole genome shotgun (WGS) entry which is preliminary data.</text>
</comment>
<gene>
    <name evidence="1" type="ORF">QAD02_020455</name>
</gene>
<dbReference type="Proteomes" id="UP001239111">
    <property type="component" value="Chromosome 1"/>
</dbReference>
<accession>A0ACC2PMJ3</accession>
<evidence type="ECO:0000313" key="2">
    <source>
        <dbReference type="Proteomes" id="UP001239111"/>
    </source>
</evidence>